<protein>
    <submittedName>
        <fullName evidence="6">Uncharacterized protein</fullName>
    </submittedName>
</protein>
<evidence type="ECO:0000313" key="8">
    <source>
        <dbReference type="EMBL" id="ECR3390137.1"/>
    </source>
</evidence>
<dbReference type="RefSeq" id="WP_002865557.1">
    <property type="nucleotide sequence ID" value="NZ_AP028400.1"/>
</dbReference>
<reference evidence="1" key="1">
    <citation type="submission" date="2018-05" db="EMBL/GenBank/DDBJ databases">
        <authorList>
            <consortium name="GenomeTrakr network: Whole genome sequencing for foodborne pathogen traceback"/>
        </authorList>
    </citation>
    <scope>NUCLEOTIDE SEQUENCE</scope>
    <source>
        <strain evidence="3">NMSU-00334</strain>
        <strain evidence="1">NMSU-00382</strain>
        <strain evidence="2">WAPHL-CAM-A00020</strain>
    </source>
</reference>
<reference evidence="11 12" key="4">
    <citation type="submission" date="2019-10" db="EMBL/GenBank/DDBJ databases">
        <authorList>
            <consortium name="PulseNet: The National Subtyping Network for Foodborne Disease Surveillance"/>
            <person name="Tarr C.L."/>
            <person name="Trees E."/>
            <person name="Katz L.S."/>
            <person name="Carleton-Romer H.A."/>
            <person name="Stroika S."/>
            <person name="Kucerova Z."/>
            <person name="Roache K.F."/>
            <person name="Sabol A.L."/>
            <person name="Besser J."/>
            <person name="Gerner-Smidt P."/>
        </authorList>
    </citation>
    <scope>NUCLEOTIDE SEQUENCE [LARGE SCALE GENOMIC DNA]</scope>
    <source>
        <strain evidence="11 12">PNUSAC012955</strain>
    </source>
</reference>
<evidence type="ECO:0000313" key="5">
    <source>
        <dbReference type="EMBL" id="ECK7549833.1"/>
    </source>
</evidence>
<dbReference type="Proteomes" id="UP000482054">
    <property type="component" value="Unassembled WGS sequence"/>
</dbReference>
<evidence type="ECO:0000313" key="3">
    <source>
        <dbReference type="EMBL" id="EAK3459116.1"/>
    </source>
</evidence>
<reference evidence="5" key="3">
    <citation type="submission" date="2019-08" db="EMBL/GenBank/DDBJ databases">
        <authorList>
            <person name="Ashton P.M."/>
            <person name="Dallman T."/>
            <person name="Nair S."/>
            <person name="De Pinna E."/>
            <person name="Peters T."/>
            <person name="Grant K."/>
        </authorList>
    </citation>
    <scope>NUCLEOTIDE SEQUENCE</scope>
    <source>
        <strain evidence="7">117235</strain>
        <strain evidence="8">137111</strain>
        <strain evidence="5">735608</strain>
    </source>
</reference>
<dbReference type="EMBL" id="AAMOXJ010000017">
    <property type="protein sequence ID" value="EDJ6169549.1"/>
    <property type="molecule type" value="Genomic_DNA"/>
</dbReference>
<evidence type="ECO:0000313" key="10">
    <source>
        <dbReference type="EMBL" id="EDG1982811.1"/>
    </source>
</evidence>
<evidence type="ECO:0000313" key="11">
    <source>
        <dbReference type="EMBL" id="EDJ6169549.1"/>
    </source>
</evidence>
<dbReference type="EMBL" id="AAKFRX010000032">
    <property type="protein sequence ID" value="ECR3313260.1"/>
    <property type="molecule type" value="Genomic_DNA"/>
</dbReference>
<evidence type="ECO:0000313" key="7">
    <source>
        <dbReference type="EMBL" id="ECR3313260.1"/>
    </source>
</evidence>
<evidence type="ECO:0000313" key="6">
    <source>
        <dbReference type="EMBL" id="ECL0394136.1"/>
    </source>
</evidence>
<dbReference type="EMBL" id="AAJEPW010000002">
    <property type="protein sequence ID" value="ECL0394136.1"/>
    <property type="molecule type" value="Genomic_DNA"/>
</dbReference>
<evidence type="ECO:0000313" key="2">
    <source>
        <dbReference type="EMBL" id="EAK2450334.1"/>
    </source>
</evidence>
<evidence type="ECO:0000313" key="12">
    <source>
        <dbReference type="Proteomes" id="UP000482054"/>
    </source>
</evidence>
<comment type="caution">
    <text evidence="6">The sequence shown here is derived from an EMBL/GenBank/DDBJ whole genome shotgun (WGS) entry which is preliminary data.</text>
</comment>
<evidence type="ECO:0000313" key="4">
    <source>
        <dbReference type="EMBL" id="EAM0219958.1"/>
    </source>
</evidence>
<reference evidence="6" key="2">
    <citation type="submission" date="2019-06" db="EMBL/GenBank/DDBJ databases">
        <authorList>
            <consortium name="NARMS: The National Antimicrobial Resistance Monitoring System"/>
        </authorList>
    </citation>
    <scope>NUCLEOTIDE SEQUENCE</scope>
    <source>
        <strain evidence="6">FSIS11922005</strain>
        <strain evidence="9">FSIS11924817</strain>
        <strain evidence="10">FSIS11925225</strain>
        <strain evidence="4">FSIS21821935</strain>
    </source>
</reference>
<accession>A0A5Y7FBI3</accession>
<evidence type="ECO:0000313" key="1">
    <source>
        <dbReference type="EMBL" id="EAK2297389.1"/>
    </source>
</evidence>
<dbReference type="EMBL" id="AACTEN010000005">
    <property type="protein sequence ID" value="EAM0219958.1"/>
    <property type="molecule type" value="Genomic_DNA"/>
</dbReference>
<sequence>MQANLKKILIEMQTQIHDLLLLAQEQHNSYNELTKKLNNDFLKITKELRNPLDKEQAAFATQALEKHFQECNSLTDEFSKQSQKAFDDRFKKILENYQKIKDLS</sequence>
<organism evidence="6">
    <name type="scientific">Campylobacter jejuni</name>
    <dbReference type="NCBI Taxonomy" id="197"/>
    <lineage>
        <taxon>Bacteria</taxon>
        <taxon>Pseudomonadati</taxon>
        <taxon>Campylobacterota</taxon>
        <taxon>Epsilonproteobacteria</taxon>
        <taxon>Campylobacterales</taxon>
        <taxon>Campylobacteraceae</taxon>
        <taxon>Campylobacter</taxon>
    </lineage>
</organism>
<dbReference type="EMBL" id="AAKFTH010000091">
    <property type="protein sequence ID" value="ECR3390137.1"/>
    <property type="molecule type" value="Genomic_DNA"/>
</dbReference>
<dbReference type="EMBL" id="AALHGV010000042">
    <property type="protein sequence ID" value="ECZ6133358.1"/>
    <property type="molecule type" value="Genomic_DNA"/>
</dbReference>
<evidence type="ECO:0000313" key="9">
    <source>
        <dbReference type="EMBL" id="ECZ6133358.1"/>
    </source>
</evidence>
<dbReference type="InterPro" id="IPR024930">
    <property type="entry name" value="Skp_dom_sf"/>
</dbReference>
<dbReference type="EMBL" id="AACELV010000014">
    <property type="protein sequence ID" value="EAK2297389.1"/>
    <property type="molecule type" value="Genomic_DNA"/>
</dbReference>
<name>A0A5Y7FBI3_CAMJU</name>
<dbReference type="EMBL" id="AAMDJH010000027">
    <property type="protein sequence ID" value="EDG1982811.1"/>
    <property type="molecule type" value="Genomic_DNA"/>
</dbReference>
<proteinExistence type="predicted"/>
<gene>
    <name evidence="4" type="ORF">D1125_02235</name>
    <name evidence="7" type="ORF">F1P60_08855</name>
    <name evidence="8" type="ORF">F1P90_09070</name>
    <name evidence="9" type="ORF">F8Y98_09010</name>
    <name evidence="2" type="ORF">FC273_03160</name>
    <name evidence="1" type="ORF">FC288_08060</name>
    <name evidence="3" type="ORF">FC308_05490</name>
    <name evidence="6" type="ORF">FKI84_02255</name>
    <name evidence="5" type="ORF">FRP39_04290</name>
    <name evidence="10" type="ORF">GCJ05_08785</name>
    <name evidence="11" type="ORF">GFF90_08140</name>
</gene>
<dbReference type="EMBL" id="AAJDBQ010000005">
    <property type="protein sequence ID" value="ECK7549833.1"/>
    <property type="molecule type" value="Genomic_DNA"/>
</dbReference>
<dbReference type="EMBL" id="AACFLJ010000006">
    <property type="protein sequence ID" value="EAK3459116.1"/>
    <property type="molecule type" value="Genomic_DNA"/>
</dbReference>
<dbReference type="EMBL" id="AACEPG010000007">
    <property type="protein sequence ID" value="EAK2450334.1"/>
    <property type="molecule type" value="Genomic_DNA"/>
</dbReference>
<dbReference type="AlphaFoldDB" id="A0A5Y7FBI3"/>
<dbReference type="SUPFAM" id="SSF111384">
    <property type="entry name" value="OmpH-like"/>
    <property type="match status" value="1"/>
</dbReference>